<dbReference type="PIRSF" id="PIRSF007807">
    <property type="entry name" value="Cdc123"/>
    <property type="match status" value="1"/>
</dbReference>
<keyword evidence="2" id="KW-0143">Chaperone</keyword>
<dbReference type="PANTHER" id="PTHR15323:SF6">
    <property type="entry name" value="CELL DIVISION CYCLE PROTEIN 123 HOMOLOG"/>
    <property type="match status" value="1"/>
</dbReference>
<organism evidence="3 4">
    <name type="scientific">[Candida] subhashii</name>
    <dbReference type="NCBI Taxonomy" id="561895"/>
    <lineage>
        <taxon>Eukaryota</taxon>
        <taxon>Fungi</taxon>
        <taxon>Dikarya</taxon>
        <taxon>Ascomycota</taxon>
        <taxon>Saccharomycotina</taxon>
        <taxon>Pichiomycetes</taxon>
        <taxon>Debaryomycetaceae</taxon>
        <taxon>Spathaspora</taxon>
    </lineage>
</organism>
<dbReference type="PANTHER" id="PTHR15323">
    <property type="entry name" value="D123 PROTEIN"/>
    <property type="match status" value="1"/>
</dbReference>
<gene>
    <name evidence="3" type="ORF">J8A68_001093</name>
</gene>
<evidence type="ECO:0000313" key="4">
    <source>
        <dbReference type="Proteomes" id="UP000694255"/>
    </source>
</evidence>
<dbReference type="Pfam" id="PF07065">
    <property type="entry name" value="D123"/>
    <property type="match status" value="1"/>
</dbReference>
<dbReference type="InterPro" id="IPR009772">
    <property type="entry name" value="CDC123"/>
</dbReference>
<keyword evidence="2" id="KW-0067">ATP-binding</keyword>
<keyword evidence="2" id="KW-0479">Metal-binding</keyword>
<evidence type="ECO:0000256" key="1">
    <source>
        <dbReference type="ARBA" id="ARBA00011047"/>
    </source>
</evidence>
<dbReference type="RefSeq" id="XP_049265637.1">
    <property type="nucleotide sequence ID" value="XM_049404709.1"/>
</dbReference>
<evidence type="ECO:0000313" key="3">
    <source>
        <dbReference type="EMBL" id="KAG7665405.1"/>
    </source>
</evidence>
<comment type="subcellular location">
    <subcellularLocation>
        <location evidence="2">Cytoplasm</location>
    </subcellularLocation>
</comment>
<reference evidence="3 4" key="1">
    <citation type="journal article" date="2021" name="DNA Res.">
        <title>Genome analysis of Candida subhashii reveals its hybrid nature and dual mitochondrial genome conformations.</title>
        <authorList>
            <person name="Mixao V."/>
            <person name="Hegedusova E."/>
            <person name="Saus E."/>
            <person name="Pryszcz L.P."/>
            <person name="Cillingova A."/>
            <person name="Nosek J."/>
            <person name="Gabaldon T."/>
        </authorList>
    </citation>
    <scope>NUCLEOTIDE SEQUENCE [LARGE SCALE GENOMIC DNA]</scope>
    <source>
        <strain evidence="3 4">CBS 10753</strain>
    </source>
</reference>
<keyword evidence="4" id="KW-1185">Reference proteome</keyword>
<comment type="caution">
    <text evidence="3">The sequence shown here is derived from an EMBL/GenBank/DDBJ whole genome shotgun (WGS) entry which is preliminary data.</text>
</comment>
<proteinExistence type="inferred from homology"/>
<dbReference type="AlphaFoldDB" id="A0A8J5V0E7"/>
<name>A0A8J5V0E7_9ASCO</name>
<keyword evidence="2" id="KW-0963">Cytoplasm</keyword>
<evidence type="ECO:0000256" key="2">
    <source>
        <dbReference type="PIRNR" id="PIRNR007807"/>
    </source>
</evidence>
<protein>
    <recommendedName>
        <fullName evidence="2">Translation initiation factor eIF2 assembly protein</fullName>
    </recommendedName>
</protein>
<keyword evidence="2" id="KW-0460">Magnesium</keyword>
<dbReference type="EMBL" id="JAGSYN010000050">
    <property type="protein sequence ID" value="KAG7665405.1"/>
    <property type="molecule type" value="Genomic_DNA"/>
</dbReference>
<keyword evidence="2" id="KW-0547">Nucleotide-binding</keyword>
<dbReference type="GeneID" id="73467894"/>
<comment type="similarity">
    <text evidence="1 2">Belongs to the CDC123 family.</text>
</comment>
<dbReference type="GO" id="GO:0005737">
    <property type="term" value="C:cytoplasm"/>
    <property type="evidence" value="ECO:0007669"/>
    <property type="project" value="TreeGrafter"/>
</dbReference>
<sequence length="356" mass="40912">MTKSFATFTDIDLTKEEVLECSYSVWSPYFPQNTFPSKILKPVPQLFLKYLESESIKLPSDGNVTLELNSDNEYSDWEDEEDEQKGGYISDDYVKEEITVSQFQSFHEEIIQSLDSLGGKVIPKLNWSSPKDARWIMPGNTIKCTSVNDIYLLLNASDHIVDDLESAFSAVKPIPEASEIEYELVLKEWRDVNPALEFRVFIKDDKILGISQRDLNHYDYLESIRDELNDKIQSFIYEKVIPTVGIHTILSKYIVDVYIPRPFDKVYIIDINPFSRKSDSLLFTWNELLVRDTSAIHDDDYAFRLINETNMGAFAKKAYSESQVPLDVVGASMDTEAMIELAREWNNLQVSGNISD</sequence>
<dbReference type="Proteomes" id="UP000694255">
    <property type="component" value="Unassembled WGS sequence"/>
</dbReference>
<dbReference type="OrthoDB" id="360540at2759"/>
<accession>A0A8J5V0E7</accession>